<reference evidence="2" key="1">
    <citation type="submission" date="2020-08" db="EMBL/GenBank/DDBJ databases">
        <title>Genome public.</title>
        <authorList>
            <person name="Liu C."/>
            <person name="Sun Q."/>
        </authorList>
    </citation>
    <scope>NUCLEOTIDE SEQUENCE</scope>
    <source>
        <strain evidence="2">NSJ-51</strain>
    </source>
</reference>
<dbReference type="EMBL" id="JACOPP010000016">
    <property type="protein sequence ID" value="MBC5734352.1"/>
    <property type="molecule type" value="Genomic_DNA"/>
</dbReference>
<feature type="domain" description="D-isomer specific 2-hydroxyacid dehydrogenase NAD-binding" evidence="1">
    <location>
        <begin position="17"/>
        <end position="110"/>
    </location>
</feature>
<dbReference type="AlphaFoldDB" id="A0A8J6JFJ6"/>
<name>A0A8J6JFJ6_9FIRM</name>
<dbReference type="GO" id="GO:0051287">
    <property type="term" value="F:NAD binding"/>
    <property type="evidence" value="ECO:0007669"/>
    <property type="project" value="InterPro"/>
</dbReference>
<accession>A0A8J6JFJ6</accession>
<evidence type="ECO:0000313" key="3">
    <source>
        <dbReference type="Proteomes" id="UP000661435"/>
    </source>
</evidence>
<organism evidence="2 3">
    <name type="scientific">Lawsonibacter hominis</name>
    <dbReference type="NCBI Taxonomy" id="2763053"/>
    <lineage>
        <taxon>Bacteria</taxon>
        <taxon>Bacillati</taxon>
        <taxon>Bacillota</taxon>
        <taxon>Clostridia</taxon>
        <taxon>Eubacteriales</taxon>
        <taxon>Oscillospiraceae</taxon>
        <taxon>Lawsonibacter</taxon>
    </lineage>
</organism>
<evidence type="ECO:0000259" key="1">
    <source>
        <dbReference type="Pfam" id="PF02826"/>
    </source>
</evidence>
<dbReference type="Proteomes" id="UP000661435">
    <property type="component" value="Unassembled WGS sequence"/>
</dbReference>
<keyword evidence="3" id="KW-1185">Reference proteome</keyword>
<proteinExistence type="predicted"/>
<comment type="caution">
    <text evidence="2">The sequence shown here is derived from an EMBL/GenBank/DDBJ whole genome shotgun (WGS) entry which is preliminary data.</text>
</comment>
<evidence type="ECO:0000313" key="2">
    <source>
        <dbReference type="EMBL" id="MBC5734352.1"/>
    </source>
</evidence>
<dbReference type="InterPro" id="IPR036291">
    <property type="entry name" value="NAD(P)-bd_dom_sf"/>
</dbReference>
<sequence>MPTAEGAIQIAMEELPITIHGARALVIGYGRLGRALSQRLAGLGAKVSVAARKFADLAWAESCGYGIEHTGQLEGWLCCYDLVVNTVPARILSEEDLEDLRPGCLVIDLASKPGGVDLEAAARLGVKVIWALSLPGKVAPVTAGKSIKITIYNILHELGV</sequence>
<protein>
    <submittedName>
        <fullName evidence="2">Dipicolinate synthase</fullName>
    </submittedName>
</protein>
<gene>
    <name evidence="2" type="ORF">H8S57_11530</name>
</gene>
<dbReference type="Pfam" id="PF02826">
    <property type="entry name" value="2-Hacid_dh_C"/>
    <property type="match status" value="1"/>
</dbReference>
<dbReference type="Gene3D" id="3.40.50.720">
    <property type="entry name" value="NAD(P)-binding Rossmann-like Domain"/>
    <property type="match status" value="1"/>
</dbReference>
<dbReference type="SUPFAM" id="SSF51735">
    <property type="entry name" value="NAD(P)-binding Rossmann-fold domains"/>
    <property type="match status" value="1"/>
</dbReference>
<dbReference type="InterPro" id="IPR006140">
    <property type="entry name" value="D-isomer_DH_NAD-bd"/>
</dbReference>